<name>A0A7U9XW77_9MOLU</name>
<feature type="domain" description="Ketoreductase" evidence="10">
    <location>
        <begin position="6"/>
        <end position="186"/>
    </location>
</feature>
<evidence type="ECO:0000256" key="8">
    <source>
        <dbReference type="PIRSR" id="PIRSR611284-2"/>
    </source>
</evidence>
<comment type="catalytic activity">
    <reaction evidence="6 9">
        <text>a (3R)-hydroxyacyl-[ACP] + NADP(+) = a 3-oxoacyl-[ACP] + NADPH + H(+)</text>
        <dbReference type="Rhea" id="RHEA:17397"/>
        <dbReference type="Rhea" id="RHEA-COMP:9916"/>
        <dbReference type="Rhea" id="RHEA-COMP:9945"/>
        <dbReference type="ChEBI" id="CHEBI:15378"/>
        <dbReference type="ChEBI" id="CHEBI:57783"/>
        <dbReference type="ChEBI" id="CHEBI:58349"/>
        <dbReference type="ChEBI" id="CHEBI:78776"/>
        <dbReference type="ChEBI" id="CHEBI:78827"/>
        <dbReference type="EC" id="1.1.1.100"/>
    </reaction>
</comment>
<dbReference type="Pfam" id="PF13561">
    <property type="entry name" value="adh_short_C2"/>
    <property type="match status" value="1"/>
</dbReference>
<proteinExistence type="inferred from homology"/>
<dbReference type="FunFam" id="3.40.50.720:FF:000115">
    <property type="entry name" value="3-oxoacyl-[acyl-carrier-protein] reductase FabG"/>
    <property type="match status" value="1"/>
</dbReference>
<dbReference type="PANTHER" id="PTHR42879">
    <property type="entry name" value="3-OXOACYL-(ACYL-CARRIER-PROTEIN) REDUCTASE"/>
    <property type="match status" value="1"/>
</dbReference>
<evidence type="ECO:0000256" key="1">
    <source>
        <dbReference type="ARBA" id="ARBA00005194"/>
    </source>
</evidence>
<keyword evidence="9" id="KW-0444">Lipid biosynthesis</keyword>
<feature type="binding site" evidence="8">
    <location>
        <begin position="155"/>
        <end position="159"/>
    </location>
    <ligand>
        <name>NADP(+)</name>
        <dbReference type="ChEBI" id="CHEBI:58349"/>
    </ligand>
</feature>
<dbReference type="AlphaFoldDB" id="A0A7U9XW77"/>
<dbReference type="InterPro" id="IPR020904">
    <property type="entry name" value="Sc_DH/Rdtase_CS"/>
</dbReference>
<comment type="similarity">
    <text evidence="2 9">Belongs to the short-chain dehydrogenases/reductases (SDR) family.</text>
</comment>
<evidence type="ECO:0000256" key="6">
    <source>
        <dbReference type="ARBA" id="ARBA00048508"/>
    </source>
</evidence>
<protein>
    <recommendedName>
        <fullName evidence="3 9">3-oxoacyl-[acyl-carrier-protein] reductase</fullName>
        <ecNumber evidence="3 9">1.1.1.100</ecNumber>
    </recommendedName>
</protein>
<evidence type="ECO:0000259" key="10">
    <source>
        <dbReference type="SMART" id="SM00822"/>
    </source>
</evidence>
<keyword evidence="9" id="KW-0275">Fatty acid biosynthesis</keyword>
<dbReference type="PRINTS" id="PR00081">
    <property type="entry name" value="GDHRDH"/>
</dbReference>
<dbReference type="GO" id="GO:0051287">
    <property type="term" value="F:NAD binding"/>
    <property type="evidence" value="ECO:0007669"/>
    <property type="project" value="UniProtKB-UniRule"/>
</dbReference>
<dbReference type="SUPFAM" id="SSF51735">
    <property type="entry name" value="NAD(P)-binding Rossmann-fold domains"/>
    <property type="match status" value="1"/>
</dbReference>
<keyword evidence="12" id="KW-1185">Reference proteome</keyword>
<dbReference type="CDD" id="cd05333">
    <property type="entry name" value="BKR_SDR_c"/>
    <property type="match status" value="1"/>
</dbReference>
<dbReference type="InterPro" id="IPR050259">
    <property type="entry name" value="SDR"/>
</dbReference>
<dbReference type="PANTHER" id="PTHR42879:SF2">
    <property type="entry name" value="3-OXOACYL-[ACYL-CARRIER-PROTEIN] REDUCTASE FABG"/>
    <property type="match status" value="1"/>
</dbReference>
<evidence type="ECO:0000313" key="12">
    <source>
        <dbReference type="Proteomes" id="UP000620133"/>
    </source>
</evidence>
<keyword evidence="5 9" id="KW-0560">Oxidoreductase</keyword>
<evidence type="ECO:0000313" key="11">
    <source>
        <dbReference type="EMBL" id="BCR36299.1"/>
    </source>
</evidence>
<evidence type="ECO:0000256" key="2">
    <source>
        <dbReference type="ARBA" id="ARBA00006484"/>
    </source>
</evidence>
<dbReference type="Gene3D" id="3.40.50.720">
    <property type="entry name" value="NAD(P)-binding Rossmann-like Domain"/>
    <property type="match status" value="1"/>
</dbReference>
<dbReference type="NCBIfam" id="NF005559">
    <property type="entry name" value="PRK07231.1"/>
    <property type="match status" value="1"/>
</dbReference>
<comment type="function">
    <text evidence="9">Catalyzes the NADPH-dependent reduction of beta-ketoacyl-ACP substrates to beta-hydroxyacyl-ACP products, the first reductive step in the elongation cycle of fatty acid biosynthesis.</text>
</comment>
<dbReference type="InterPro" id="IPR057326">
    <property type="entry name" value="KR_dom"/>
</dbReference>
<evidence type="ECO:0000256" key="3">
    <source>
        <dbReference type="ARBA" id="ARBA00012948"/>
    </source>
</evidence>
<dbReference type="SMART" id="SM00822">
    <property type="entry name" value="PKS_KR"/>
    <property type="match status" value="1"/>
</dbReference>
<dbReference type="GO" id="GO:0004316">
    <property type="term" value="F:3-oxoacyl-[acyl-carrier-protein] reductase (NADPH) activity"/>
    <property type="evidence" value="ECO:0007669"/>
    <property type="project" value="UniProtKB-UniRule"/>
</dbReference>
<dbReference type="InterPro" id="IPR011284">
    <property type="entry name" value="3oxo_ACP_reduc"/>
</dbReference>
<dbReference type="PRINTS" id="PR00080">
    <property type="entry name" value="SDRFAMILY"/>
</dbReference>
<keyword evidence="9" id="KW-0276">Fatty acid metabolism</keyword>
<gene>
    <name evidence="11" type="primary">fabG_2</name>
    <name evidence="11" type="ORF">MPAN_011920</name>
</gene>
<dbReference type="GO" id="GO:0006633">
    <property type="term" value="P:fatty acid biosynthetic process"/>
    <property type="evidence" value="ECO:0007669"/>
    <property type="project" value="UniProtKB-UniPathway"/>
</dbReference>
<dbReference type="EC" id="1.1.1.100" evidence="3 9"/>
<dbReference type="NCBIfam" id="TIGR01830">
    <property type="entry name" value="3oxo_ACP_reduc"/>
    <property type="match status" value="1"/>
</dbReference>
<dbReference type="NCBIfam" id="NF009466">
    <property type="entry name" value="PRK12826.1-2"/>
    <property type="match status" value="1"/>
</dbReference>
<sequence>MDLQNRVAIVTGGASGIGRTISLALAKKGAYVVVNYNRSVDKALSLVKEIEQLGSKALAVQADISNFDESKKLVEACINEFQRLDILVNNAGVTEDKLILRMKEEDYDKVLNTNLKGAWNMSKHAAKYLLKSPHGRVINISSVTGLIGNIGQTNYSASKAGLIGFTKSLARELASRSVTVNAICPGFIETDMTAFLDENLVKAYLDNIPLKRMGKPEDVGNMVSFLASDLANYITGQTLVVDGGMVM</sequence>
<evidence type="ECO:0000256" key="5">
    <source>
        <dbReference type="ARBA" id="ARBA00023002"/>
    </source>
</evidence>
<organism evidence="11 12">
    <name type="scientific">Mariniplasma anaerobium</name>
    <dbReference type="NCBI Taxonomy" id="2735436"/>
    <lineage>
        <taxon>Bacteria</taxon>
        <taxon>Bacillati</taxon>
        <taxon>Mycoplasmatota</taxon>
        <taxon>Mollicutes</taxon>
        <taxon>Acholeplasmatales</taxon>
        <taxon>Acholeplasmataceae</taxon>
        <taxon>Mariniplasma</taxon>
    </lineage>
</organism>
<keyword evidence="4 8" id="KW-0521">NADP</keyword>
<dbReference type="UniPathway" id="UPA00094"/>
<dbReference type="EMBL" id="AP024412">
    <property type="protein sequence ID" value="BCR36299.1"/>
    <property type="molecule type" value="Genomic_DNA"/>
</dbReference>
<dbReference type="RefSeq" id="WP_176238883.1">
    <property type="nucleotide sequence ID" value="NZ_AP024412.1"/>
</dbReference>
<evidence type="ECO:0000256" key="7">
    <source>
        <dbReference type="PIRSR" id="PIRSR611284-1"/>
    </source>
</evidence>
<reference evidence="11" key="1">
    <citation type="submission" date="2021-01" db="EMBL/GenBank/DDBJ databases">
        <title>Draft genome sequence of Acholeplasmataceae bacterium strain Mahy22.</title>
        <authorList>
            <person name="Watanabe M."/>
            <person name="Kojima H."/>
            <person name="Fukui M."/>
        </authorList>
    </citation>
    <scope>NUCLEOTIDE SEQUENCE</scope>
    <source>
        <strain evidence="11">Mahy22</strain>
    </source>
</reference>
<dbReference type="Proteomes" id="UP000620133">
    <property type="component" value="Chromosome"/>
</dbReference>
<keyword evidence="9" id="KW-0443">Lipid metabolism</keyword>
<dbReference type="PROSITE" id="PS00061">
    <property type="entry name" value="ADH_SHORT"/>
    <property type="match status" value="1"/>
</dbReference>
<dbReference type="KEGG" id="manr:MPAN_011920"/>
<comment type="subunit">
    <text evidence="9">Homotetramer.</text>
</comment>
<feature type="active site" description="Proton acceptor" evidence="7">
    <location>
        <position position="155"/>
    </location>
</feature>
<accession>A0A7U9XW77</accession>
<feature type="binding site" evidence="8">
    <location>
        <position position="90"/>
    </location>
    <ligand>
        <name>NADP(+)</name>
        <dbReference type="ChEBI" id="CHEBI:58349"/>
    </ligand>
</feature>
<feature type="binding site" evidence="8">
    <location>
        <position position="188"/>
    </location>
    <ligand>
        <name>NADP(+)</name>
        <dbReference type="ChEBI" id="CHEBI:58349"/>
    </ligand>
</feature>
<dbReference type="InterPro" id="IPR002347">
    <property type="entry name" value="SDR_fam"/>
</dbReference>
<evidence type="ECO:0000256" key="4">
    <source>
        <dbReference type="ARBA" id="ARBA00022857"/>
    </source>
</evidence>
<dbReference type="InterPro" id="IPR036291">
    <property type="entry name" value="NAD(P)-bd_dom_sf"/>
</dbReference>
<comment type="pathway">
    <text evidence="1 9">Lipid metabolism; fatty acid biosynthesis.</text>
</comment>
<evidence type="ECO:0000256" key="9">
    <source>
        <dbReference type="RuleBase" id="RU366074"/>
    </source>
</evidence>